<evidence type="ECO:0000256" key="1">
    <source>
        <dbReference type="SAM" id="Phobius"/>
    </source>
</evidence>
<keyword evidence="1" id="KW-1133">Transmembrane helix</keyword>
<keyword evidence="3" id="KW-1185">Reference proteome</keyword>
<accession>A0A844XUB6</accession>
<dbReference type="EMBL" id="WTYC01000005">
    <property type="protein sequence ID" value="MXO48817.1"/>
    <property type="molecule type" value="Genomic_DNA"/>
</dbReference>
<proteinExistence type="predicted"/>
<dbReference type="RefSeq" id="WP_160728359.1">
    <property type="nucleotide sequence ID" value="NZ_WTYC01000005.1"/>
</dbReference>
<evidence type="ECO:0008006" key="4">
    <source>
        <dbReference type="Google" id="ProtNLM"/>
    </source>
</evidence>
<keyword evidence="1" id="KW-0812">Transmembrane</keyword>
<organism evidence="2 3">
    <name type="scientific">Qipengyuania vulgaris</name>
    <dbReference type="NCBI Taxonomy" id="291985"/>
    <lineage>
        <taxon>Bacteria</taxon>
        <taxon>Pseudomonadati</taxon>
        <taxon>Pseudomonadota</taxon>
        <taxon>Alphaproteobacteria</taxon>
        <taxon>Sphingomonadales</taxon>
        <taxon>Erythrobacteraceae</taxon>
        <taxon>Qipengyuania</taxon>
    </lineage>
</organism>
<evidence type="ECO:0000313" key="3">
    <source>
        <dbReference type="Proteomes" id="UP000448199"/>
    </source>
</evidence>
<dbReference type="Proteomes" id="UP000448199">
    <property type="component" value="Unassembled WGS sequence"/>
</dbReference>
<dbReference type="OrthoDB" id="7411036at2"/>
<feature type="transmembrane region" description="Helical" evidence="1">
    <location>
        <begin position="60"/>
        <end position="78"/>
    </location>
</feature>
<evidence type="ECO:0000313" key="2">
    <source>
        <dbReference type="EMBL" id="MXO48817.1"/>
    </source>
</evidence>
<gene>
    <name evidence="2" type="ORF">GRI69_11170</name>
</gene>
<comment type="caution">
    <text evidence="2">The sequence shown here is derived from an EMBL/GenBank/DDBJ whole genome shotgun (WGS) entry which is preliminary data.</text>
</comment>
<name>A0A844XUB6_9SPHN</name>
<feature type="transmembrane region" description="Helical" evidence="1">
    <location>
        <begin position="32"/>
        <end position="53"/>
    </location>
</feature>
<sequence length="84" mass="8470">MGLIILIITGALLGWLATIALKIEDGSSILRNVLAGMAGSLIVGVATSGGVFLGAIGATTLLYAILGALVFVGLYNVIRQKALS</sequence>
<keyword evidence="1" id="KW-0472">Membrane</keyword>
<reference evidence="2 3" key="1">
    <citation type="submission" date="2019-12" db="EMBL/GenBank/DDBJ databases">
        <title>Genomic-based taxomic classification of the family Erythrobacteraceae.</title>
        <authorList>
            <person name="Xu L."/>
        </authorList>
    </citation>
    <scope>NUCLEOTIDE SEQUENCE [LARGE SCALE GENOMIC DNA]</scope>
    <source>
        <strain evidence="2 3">DSM 17792</strain>
    </source>
</reference>
<protein>
    <recommendedName>
        <fullName evidence="4">GlsB/YeaQ/YmgE family stress response membrane protein</fullName>
    </recommendedName>
</protein>
<dbReference type="AlphaFoldDB" id="A0A844XUB6"/>